<dbReference type="PANTHER" id="PTHR32208:SF21">
    <property type="entry name" value="LOW QUALITY PROTEIN: ALDEHYDE OXIDASE GLOX-LIKE"/>
    <property type="match status" value="1"/>
</dbReference>
<dbReference type="SUPFAM" id="SSF50965">
    <property type="entry name" value="Galactose oxidase, central domain"/>
    <property type="match status" value="1"/>
</dbReference>
<dbReference type="AlphaFoldDB" id="A0A6A6SII2"/>
<evidence type="ECO:0000256" key="1">
    <source>
        <dbReference type="SAM" id="MobiDB-lite"/>
    </source>
</evidence>
<evidence type="ECO:0000313" key="3">
    <source>
        <dbReference type="EMBL" id="KAF2647192.1"/>
    </source>
</evidence>
<dbReference type="Pfam" id="PF09118">
    <property type="entry name" value="GO-like_E_set"/>
    <property type="match status" value="1"/>
</dbReference>
<dbReference type="OrthoDB" id="2019572at2759"/>
<dbReference type="InterPro" id="IPR014756">
    <property type="entry name" value="Ig_E-set"/>
</dbReference>
<evidence type="ECO:0000313" key="4">
    <source>
        <dbReference type="Proteomes" id="UP000799324"/>
    </source>
</evidence>
<dbReference type="InterPro" id="IPR006652">
    <property type="entry name" value="Kelch_1"/>
</dbReference>
<name>A0A6A6SII2_9PLEO</name>
<dbReference type="CDD" id="cd02851">
    <property type="entry name" value="E_set_GO_C"/>
    <property type="match status" value="1"/>
</dbReference>
<evidence type="ECO:0000259" key="2">
    <source>
        <dbReference type="Pfam" id="PF09118"/>
    </source>
</evidence>
<dbReference type="InterPro" id="IPR011043">
    <property type="entry name" value="Gal_Oxase/kelch_b-propeller"/>
</dbReference>
<feature type="domain" description="Galactose oxidase-like Early set" evidence="2">
    <location>
        <begin position="410"/>
        <end position="516"/>
    </location>
</feature>
<sequence>MTDFNIKGKWEPVFDLKNVAAHASLLPNGTILYWGRRSNPKDEVNHDSLNERFTRPFILKFTTAPSGEIKPDVKPQSDPASEPRDTKNRTVNLFCSGHTLLADGRVFVVGGHLADNAGIKQACIYDPSNNTWTAQDPMNDGRCVSTLSGSYVRDNGVTVLNNVNPQIWLDSDNGWVSAPPTANAIQALYPRLHLDPKGRIFLAGPTQSTQFLDTNVKSSQWAWTTDGPNRKIGWRGEGSSVQYDSGKILYTGGGGGDDNDPNWLPAPETEMIDLNITPKPQWTPASSMQFGRRQHNATVLPDGTVLVTGGTKGPGFNNLDPGNPVHEAELWDPSSNKWTTMNKEDSDRCYHSVAILLPDGHVLSAGGGEYQPDKIGKVVNTGPNGKPNPAKDSIMNAQLFKPPYFFKTPRPTIVKAPSVISYDKDFTITVGAGDVIKKASWIRLASVTHSCNMNQSLIFLDCKQASGSPNVTVTAPSNPVLAPTGPANARIAPPGHYMLFALNDKNIPSIASIIQIKQDDSSAQPKPTQRFARRAAAAAEQNVEVHLPTLNENIISEQSRPAVAVGLTPICPYGLGGCWGGAFEALQKINDIDVVRPVPSHADSIGYVYLGKDVLPDIDVWRSEFQKTANGSYVVRGIEMTLSGPVTKKNVGSGERLTLTSSSGPEVTLEPLQEGNKIQWDRAEMAPKPMTNAEAGAYSALAAAVEGDSKGSNFQVTGPLQKLGDDSFSIQVREFEAQSTGTS</sequence>
<dbReference type="EMBL" id="MU004663">
    <property type="protein sequence ID" value="KAF2647192.1"/>
    <property type="molecule type" value="Genomic_DNA"/>
</dbReference>
<feature type="compositionally biased region" description="Basic and acidic residues" evidence="1">
    <location>
        <begin position="69"/>
        <end position="87"/>
    </location>
</feature>
<gene>
    <name evidence="3" type="ORF">K491DRAFT_772562</name>
</gene>
<dbReference type="InterPro" id="IPR015202">
    <property type="entry name" value="GO-like_E_set"/>
</dbReference>
<reference evidence="3" key="1">
    <citation type="journal article" date="2020" name="Stud. Mycol.">
        <title>101 Dothideomycetes genomes: a test case for predicting lifestyles and emergence of pathogens.</title>
        <authorList>
            <person name="Haridas S."/>
            <person name="Albert R."/>
            <person name="Binder M."/>
            <person name="Bloem J."/>
            <person name="Labutti K."/>
            <person name="Salamov A."/>
            <person name="Andreopoulos B."/>
            <person name="Baker S."/>
            <person name="Barry K."/>
            <person name="Bills G."/>
            <person name="Bluhm B."/>
            <person name="Cannon C."/>
            <person name="Castanera R."/>
            <person name="Culley D."/>
            <person name="Daum C."/>
            <person name="Ezra D."/>
            <person name="Gonzalez J."/>
            <person name="Henrissat B."/>
            <person name="Kuo A."/>
            <person name="Liang C."/>
            <person name="Lipzen A."/>
            <person name="Lutzoni F."/>
            <person name="Magnuson J."/>
            <person name="Mondo S."/>
            <person name="Nolan M."/>
            <person name="Ohm R."/>
            <person name="Pangilinan J."/>
            <person name="Park H.-J."/>
            <person name="Ramirez L."/>
            <person name="Alfaro M."/>
            <person name="Sun H."/>
            <person name="Tritt A."/>
            <person name="Yoshinaga Y."/>
            <person name="Zwiers L.-H."/>
            <person name="Turgeon B."/>
            <person name="Goodwin S."/>
            <person name="Spatafora J."/>
            <person name="Crous P."/>
            <person name="Grigoriev I."/>
        </authorList>
    </citation>
    <scope>NUCLEOTIDE SEQUENCE</scope>
    <source>
        <strain evidence="3">CBS 122681</strain>
    </source>
</reference>
<dbReference type="Gene3D" id="2.60.40.10">
    <property type="entry name" value="Immunoglobulins"/>
    <property type="match status" value="1"/>
</dbReference>
<keyword evidence="4" id="KW-1185">Reference proteome</keyword>
<dbReference type="InterPro" id="IPR013783">
    <property type="entry name" value="Ig-like_fold"/>
</dbReference>
<proteinExistence type="predicted"/>
<protein>
    <submittedName>
        <fullName evidence="3">Copper radical oxidase</fullName>
    </submittedName>
</protein>
<dbReference type="Gene3D" id="2.130.10.80">
    <property type="entry name" value="Galactose oxidase/kelch, beta-propeller"/>
    <property type="match status" value="1"/>
</dbReference>
<dbReference type="SMART" id="SM00612">
    <property type="entry name" value="Kelch"/>
    <property type="match status" value="2"/>
</dbReference>
<dbReference type="PANTHER" id="PTHR32208">
    <property type="entry name" value="SECRETED PROTEIN-RELATED"/>
    <property type="match status" value="1"/>
</dbReference>
<accession>A0A6A6SII2</accession>
<dbReference type="Proteomes" id="UP000799324">
    <property type="component" value="Unassembled WGS sequence"/>
</dbReference>
<dbReference type="InterPro" id="IPR037293">
    <property type="entry name" value="Gal_Oxidase_central_sf"/>
</dbReference>
<feature type="region of interest" description="Disordered" evidence="1">
    <location>
        <begin position="66"/>
        <end position="87"/>
    </location>
</feature>
<organism evidence="3 4">
    <name type="scientific">Lophiostoma macrostomum CBS 122681</name>
    <dbReference type="NCBI Taxonomy" id="1314788"/>
    <lineage>
        <taxon>Eukaryota</taxon>
        <taxon>Fungi</taxon>
        <taxon>Dikarya</taxon>
        <taxon>Ascomycota</taxon>
        <taxon>Pezizomycotina</taxon>
        <taxon>Dothideomycetes</taxon>
        <taxon>Pleosporomycetidae</taxon>
        <taxon>Pleosporales</taxon>
        <taxon>Lophiostomataceae</taxon>
        <taxon>Lophiostoma</taxon>
    </lineage>
</organism>
<dbReference type="SUPFAM" id="SSF81296">
    <property type="entry name" value="E set domains"/>
    <property type="match status" value="1"/>
</dbReference>